<dbReference type="Proteomes" id="UP000068196">
    <property type="component" value="Chromosome"/>
</dbReference>
<keyword evidence="8" id="KW-1185">Reference proteome</keyword>
<evidence type="ECO:0000256" key="2">
    <source>
        <dbReference type="ARBA" id="ARBA00022691"/>
    </source>
</evidence>
<dbReference type="AlphaFoldDB" id="A0A0U5AWY9"/>
<protein>
    <recommendedName>
        <fullName evidence="6">Radical SAM core domain-containing protein</fullName>
    </recommendedName>
</protein>
<dbReference type="InterPro" id="IPR007197">
    <property type="entry name" value="rSAM"/>
</dbReference>
<organism evidence="7 8">
    <name type="scientific">Caldimicrobium thiodismutans</name>
    <dbReference type="NCBI Taxonomy" id="1653476"/>
    <lineage>
        <taxon>Bacteria</taxon>
        <taxon>Pseudomonadati</taxon>
        <taxon>Thermodesulfobacteriota</taxon>
        <taxon>Thermodesulfobacteria</taxon>
        <taxon>Thermodesulfobacteriales</taxon>
        <taxon>Thermodesulfobacteriaceae</taxon>
        <taxon>Caldimicrobium</taxon>
    </lineage>
</organism>
<dbReference type="EMBL" id="AP014945">
    <property type="protein sequence ID" value="BAU23118.1"/>
    <property type="molecule type" value="Genomic_DNA"/>
</dbReference>
<accession>A0A0U5AWY9</accession>
<evidence type="ECO:0000313" key="8">
    <source>
        <dbReference type="Proteomes" id="UP000068196"/>
    </source>
</evidence>
<dbReference type="InterPro" id="IPR024521">
    <property type="entry name" value="ArsS-like_C"/>
</dbReference>
<dbReference type="InterPro" id="IPR026351">
    <property type="entry name" value="rSAM_ArsS-like"/>
</dbReference>
<comment type="cofactor">
    <cofactor evidence="1">
        <name>[4Fe-4S] cluster</name>
        <dbReference type="ChEBI" id="CHEBI:49883"/>
    </cofactor>
</comment>
<dbReference type="RefSeq" id="WP_082706263.1">
    <property type="nucleotide sequence ID" value="NZ_AP014945.1"/>
</dbReference>
<dbReference type="Pfam" id="PF12345">
    <property type="entry name" value="DUF3641"/>
    <property type="match status" value="1"/>
</dbReference>
<dbReference type="Gene3D" id="3.20.20.70">
    <property type="entry name" value="Aldolase class I"/>
    <property type="match status" value="1"/>
</dbReference>
<dbReference type="SFLD" id="SFLDG01067">
    <property type="entry name" value="SPASM/twitch_domain_containing"/>
    <property type="match status" value="1"/>
</dbReference>
<dbReference type="PANTHER" id="PTHR43728:SF1">
    <property type="entry name" value="FE-S OXIDOREDUCTASE"/>
    <property type="match status" value="1"/>
</dbReference>
<dbReference type="GO" id="GO:0051536">
    <property type="term" value="F:iron-sulfur cluster binding"/>
    <property type="evidence" value="ECO:0007669"/>
    <property type="project" value="UniProtKB-KW"/>
</dbReference>
<sequence>MAVESIVLETYKGAARSKEVKLCCPVSYTRPELLKIIPSEILERDYGCGDPTQYVREGEVVLDLGSGSGKHCYMIAQIIGPKGKIIGVDFNDEMLALARKYQQEIAKKIGYLNTEFRKARIQNLKLDLEKVDKYLLENPIKTFEDFIKFEEFIKYLEENEPLIPDNSIDTVVSNCVLNLVRDEDKERLFKEIYRVLKPEGRAVISDIVSDEDVPEHLKKDPELWSGCISGALREDKFLEAFLKAGFISIKILKYEEKPWQVIDGIEFRSITIEAVKGKKGACIDKGHTVIFKGPFIRVEDSEGHLFELGKRVAVCERTFENLKKYAYDFFIFIEPVKKLSPRPFPCGEKIIYRSPGVTKGGKWETHSTKNTCCVQEEFKPFSEKLKELVIILTKRDIEIIQVNVGYRCNERCLHCHLSAGPKGQLMNDRVLSAVIELIKKHSGKTLDITGGAPELHPQIVDFINEVKPYTREILFRTNFSALLNKENLIDFLAKKKVIIIGSFPSLEEHKTDFFRGNGFFKKAFLALQKLNEAGFGKTLPLYLMINPVELSLTRKEEELRDEFINFFEEKGLSFTDLLVLNNFPLGRFKRYLQKQGKLKEYYQLLYSNFNPETLNKIMCLKLINISPEGSLYDCDFNQALKLKIKTPKNVFELLEVGLNSLEGKPIQTGDHCYACTALYGTGCFGSLT</sequence>
<keyword evidence="2" id="KW-0949">S-adenosyl-L-methionine</keyword>
<dbReference type="GO" id="GO:0003824">
    <property type="term" value="F:catalytic activity"/>
    <property type="evidence" value="ECO:0007669"/>
    <property type="project" value="InterPro"/>
</dbReference>
<evidence type="ECO:0000256" key="3">
    <source>
        <dbReference type="ARBA" id="ARBA00022723"/>
    </source>
</evidence>
<dbReference type="PANTHER" id="PTHR43728">
    <property type="entry name" value="SLR0304 PROTEIN"/>
    <property type="match status" value="1"/>
</dbReference>
<dbReference type="InterPro" id="IPR029063">
    <property type="entry name" value="SAM-dependent_MTases_sf"/>
</dbReference>
<dbReference type="KEGG" id="cthi:THC_0727"/>
<evidence type="ECO:0000256" key="1">
    <source>
        <dbReference type="ARBA" id="ARBA00001966"/>
    </source>
</evidence>
<dbReference type="CDD" id="cd01335">
    <property type="entry name" value="Radical_SAM"/>
    <property type="match status" value="1"/>
</dbReference>
<evidence type="ECO:0000256" key="4">
    <source>
        <dbReference type="ARBA" id="ARBA00023004"/>
    </source>
</evidence>
<dbReference type="Pfam" id="PF04055">
    <property type="entry name" value="Radical_SAM"/>
    <property type="match status" value="1"/>
</dbReference>
<dbReference type="InterPro" id="IPR058240">
    <property type="entry name" value="rSAM_sf"/>
</dbReference>
<dbReference type="PROSITE" id="PS51918">
    <property type="entry name" value="RADICAL_SAM"/>
    <property type="match status" value="1"/>
</dbReference>
<evidence type="ECO:0000256" key="5">
    <source>
        <dbReference type="ARBA" id="ARBA00023014"/>
    </source>
</evidence>
<name>A0A0U5AWY9_9BACT</name>
<dbReference type="SFLD" id="SFLDS00029">
    <property type="entry name" value="Radical_SAM"/>
    <property type="match status" value="1"/>
</dbReference>
<gene>
    <name evidence="7" type="ORF">THC_0727</name>
</gene>
<keyword evidence="3" id="KW-0479">Metal-binding</keyword>
<feature type="domain" description="Radical SAM core" evidence="6">
    <location>
        <begin position="392"/>
        <end position="612"/>
    </location>
</feature>
<dbReference type="NCBIfam" id="TIGR04167">
    <property type="entry name" value="rSAM_SeCys"/>
    <property type="match status" value="1"/>
</dbReference>
<dbReference type="SUPFAM" id="SSF102114">
    <property type="entry name" value="Radical SAM enzymes"/>
    <property type="match status" value="1"/>
</dbReference>
<dbReference type="Gene3D" id="3.40.50.150">
    <property type="entry name" value="Vaccinia Virus protein VP39"/>
    <property type="match status" value="1"/>
</dbReference>
<reference evidence="8" key="2">
    <citation type="journal article" date="2016" name="Int. J. Syst. Evol. Microbiol.">
        <title>Caldimicrobium thiodismutans sp. nov., a sulfur-disproportionating bacterium isolated from a hot spring.</title>
        <authorList>
            <person name="Kojima H."/>
            <person name="Umezawa K."/>
            <person name="Fukui M."/>
        </authorList>
    </citation>
    <scope>NUCLEOTIDE SEQUENCE [LARGE SCALE GENOMIC DNA]</scope>
    <source>
        <strain evidence="8">TF1</strain>
    </source>
</reference>
<dbReference type="PATRIC" id="fig|1653476.3.peg.750"/>
<keyword evidence="5" id="KW-0411">Iron-sulfur</keyword>
<dbReference type="Pfam" id="PF13847">
    <property type="entry name" value="Methyltransf_31"/>
    <property type="match status" value="2"/>
</dbReference>
<keyword evidence="4" id="KW-0408">Iron</keyword>
<evidence type="ECO:0000259" key="6">
    <source>
        <dbReference type="PROSITE" id="PS51918"/>
    </source>
</evidence>
<dbReference type="GO" id="GO:0046872">
    <property type="term" value="F:metal ion binding"/>
    <property type="evidence" value="ECO:0007669"/>
    <property type="project" value="UniProtKB-KW"/>
</dbReference>
<proteinExistence type="predicted"/>
<dbReference type="InterPro" id="IPR013785">
    <property type="entry name" value="Aldolase_TIM"/>
</dbReference>
<dbReference type="CDD" id="cd02440">
    <property type="entry name" value="AdoMet_MTases"/>
    <property type="match status" value="1"/>
</dbReference>
<dbReference type="SUPFAM" id="SSF53335">
    <property type="entry name" value="S-adenosyl-L-methionine-dependent methyltransferases"/>
    <property type="match status" value="1"/>
</dbReference>
<dbReference type="STRING" id="1653476.THC_0727"/>
<reference evidence="7 8" key="1">
    <citation type="journal article" date="2016" name="Int. J. Syst. Evol. Microbiol.">
        <title>Caldimicrobium thiodismutans sp. nov., a sulfur-disproportionating bacterium isolated from a hot spring, and emended description of the genus Caldimicrobium.</title>
        <authorList>
            <person name="Kojima H."/>
            <person name="Umezawa K."/>
            <person name="Fukui M."/>
        </authorList>
    </citation>
    <scope>NUCLEOTIDE SEQUENCE [LARGE SCALE GENOMIC DNA]</scope>
    <source>
        <strain evidence="7 8">TF1</strain>
    </source>
</reference>
<evidence type="ECO:0000313" key="7">
    <source>
        <dbReference type="EMBL" id="BAU23118.1"/>
    </source>
</evidence>
<dbReference type="InterPro" id="IPR025714">
    <property type="entry name" value="Methyltranfer_dom"/>
</dbReference>